<dbReference type="Pfam" id="PF00337">
    <property type="entry name" value="Gal-bind_lectin"/>
    <property type="match status" value="4"/>
</dbReference>
<dbReference type="InterPro" id="IPR013320">
    <property type="entry name" value="ConA-like_dom_sf"/>
</dbReference>
<evidence type="ECO:0000256" key="1">
    <source>
        <dbReference type="ARBA" id="ARBA00022734"/>
    </source>
</evidence>
<dbReference type="GO" id="GO:0030246">
    <property type="term" value="F:carbohydrate binding"/>
    <property type="evidence" value="ECO:0007669"/>
    <property type="project" value="UniProtKB-KW"/>
</dbReference>
<dbReference type="PROSITE" id="PS51304">
    <property type="entry name" value="GALECTIN"/>
    <property type="match status" value="4"/>
</dbReference>
<dbReference type="InterPro" id="IPR044156">
    <property type="entry name" value="Galectin-like"/>
</dbReference>
<dbReference type="PANTHER" id="PTHR11346">
    <property type="entry name" value="GALECTIN"/>
    <property type="match status" value="1"/>
</dbReference>
<reference evidence="3" key="1">
    <citation type="submission" date="2022-08" db="UniProtKB">
        <authorList>
            <consortium name="EnsemblMetazoa"/>
        </authorList>
    </citation>
    <scope>IDENTIFICATION</scope>
    <source>
        <strain evidence="3">05x7-T-G4-1.051#20</strain>
    </source>
</reference>
<evidence type="ECO:0000259" key="2">
    <source>
        <dbReference type="PROSITE" id="PS51304"/>
    </source>
</evidence>
<dbReference type="InterPro" id="IPR001079">
    <property type="entry name" value="Galectin_CRD"/>
</dbReference>
<dbReference type="AlphaFoldDB" id="A0A8W8I7D3"/>
<dbReference type="PANTHER" id="PTHR11346:SF147">
    <property type="entry name" value="GALECTIN"/>
    <property type="match status" value="1"/>
</dbReference>
<dbReference type="SMART" id="SM00908">
    <property type="entry name" value="Gal-bind_lectin"/>
    <property type="match status" value="4"/>
</dbReference>
<name>A0A8W8I7D3_MAGGI</name>
<evidence type="ECO:0000313" key="4">
    <source>
        <dbReference type="Proteomes" id="UP000005408"/>
    </source>
</evidence>
<dbReference type="CDD" id="cd00070">
    <property type="entry name" value="GLECT"/>
    <property type="match status" value="4"/>
</dbReference>
<dbReference type="Proteomes" id="UP000005408">
    <property type="component" value="Unassembled WGS sequence"/>
</dbReference>
<keyword evidence="4" id="KW-1185">Reference proteome</keyword>
<organism evidence="3 4">
    <name type="scientific">Magallana gigas</name>
    <name type="common">Pacific oyster</name>
    <name type="synonym">Crassostrea gigas</name>
    <dbReference type="NCBI Taxonomy" id="29159"/>
    <lineage>
        <taxon>Eukaryota</taxon>
        <taxon>Metazoa</taxon>
        <taxon>Spiralia</taxon>
        <taxon>Lophotrochozoa</taxon>
        <taxon>Mollusca</taxon>
        <taxon>Bivalvia</taxon>
        <taxon>Autobranchia</taxon>
        <taxon>Pteriomorphia</taxon>
        <taxon>Ostreida</taxon>
        <taxon>Ostreoidea</taxon>
        <taxon>Ostreidae</taxon>
        <taxon>Magallana</taxon>
    </lineage>
</organism>
<feature type="domain" description="Galectin" evidence="2">
    <location>
        <begin position="151"/>
        <end position="279"/>
    </location>
</feature>
<feature type="domain" description="Galectin" evidence="2">
    <location>
        <begin position="422"/>
        <end position="553"/>
    </location>
</feature>
<feature type="domain" description="Galectin" evidence="2">
    <location>
        <begin position="284"/>
        <end position="416"/>
    </location>
</feature>
<dbReference type="Gene3D" id="2.60.120.200">
    <property type="match status" value="4"/>
</dbReference>
<accession>A0A8W8I7D3</accession>
<keyword evidence="1" id="KW-0430">Lectin</keyword>
<evidence type="ECO:0000313" key="3">
    <source>
        <dbReference type="EnsemblMetazoa" id="G12736.2:cds"/>
    </source>
</evidence>
<dbReference type="SUPFAM" id="SSF49899">
    <property type="entry name" value="Concanavalin A-like lectins/glucanases"/>
    <property type="match status" value="4"/>
</dbReference>
<dbReference type="SMART" id="SM00276">
    <property type="entry name" value="GLECT"/>
    <property type="match status" value="4"/>
</dbReference>
<feature type="domain" description="Galectin" evidence="2">
    <location>
        <begin position="14"/>
        <end position="144"/>
    </location>
</feature>
<sequence length="554" mass="63518">MKIREVGKTKDIAKVYEIPEGLSPGLQIIVRGRVPWETKEFAINISEKKEGGDILLHLNPRPTEGICVRNSFIGGNWGEEEKWQPDFPFTNGKSFTLKIEVTKDAFRTLVNGKMFADFKHRTDLKKGKFLVLREGAEYSAVTYQHRTIIPLTSKLPSGLKVGKTIRIRGMCSGQDGFSISFMDDKGNIYFHFNPRPQEKCLIINACLNGNWGKEERKFVHKFPFLPMQYFEASFVLMEDKFTVFVNDEHFEDFTYRGDPENISTLNIKGRVNIQETEYLGSMLSLMEVESGLEPGDIFVLNGIVDKKGDPFAVNFLNGQSMDGDIALHLNPRAQTRDIFLNSKKAGKWQTEEKVDLPDALSSGKPFRIRVETKKKKFKIFVNGKPLTNYKVRGSIKDIKAVNVSGKVFILETLLMKRLAKPAMELLPGGIQSGSWVTLQAIPKKNWRQFVINVECGEREKKDIAFHFKVRKGDRKVFRNSCQNDKWGKEESETPCFPFDFGHISEIVFYVDKEKIMTFVNGQSFIEFKHRLPLERITHLFMDGDCNFYEPEVLV</sequence>
<proteinExistence type="predicted"/>
<dbReference type="EnsemblMetazoa" id="G12736.2">
    <property type="protein sequence ID" value="G12736.2:cds"/>
    <property type="gene ID" value="G12736"/>
</dbReference>
<dbReference type="OMA" id="NIRFDPP"/>
<protein>
    <recommendedName>
        <fullName evidence="2">Galectin domain-containing protein</fullName>
    </recommendedName>
</protein>
<dbReference type="OrthoDB" id="6053087at2759"/>